<protein>
    <submittedName>
        <fullName evidence="5">Oxygenase</fullName>
    </submittedName>
</protein>
<dbReference type="Gene3D" id="3.50.50.60">
    <property type="entry name" value="FAD/NAD(P)-binding domain"/>
    <property type="match status" value="2"/>
</dbReference>
<dbReference type="EMBL" id="DQ838002">
    <property type="protein sequence ID" value="ABI22146.1"/>
    <property type="molecule type" value="Genomic_DNA"/>
</dbReference>
<dbReference type="InterPro" id="IPR036188">
    <property type="entry name" value="FAD/NAD-bd_sf"/>
</dbReference>
<evidence type="ECO:0000256" key="3">
    <source>
        <dbReference type="ARBA" id="ARBA00022827"/>
    </source>
</evidence>
<dbReference type="Gene3D" id="3.40.30.120">
    <property type="match status" value="1"/>
</dbReference>
<evidence type="ECO:0000256" key="2">
    <source>
        <dbReference type="ARBA" id="ARBA00022630"/>
    </source>
</evidence>
<keyword evidence="3" id="KW-0274">FAD</keyword>
<dbReference type="PANTHER" id="PTHR43004:SF19">
    <property type="entry name" value="BINDING MONOOXYGENASE, PUTATIVE (JCVI)-RELATED"/>
    <property type="match status" value="1"/>
</dbReference>
<feature type="domain" description="FAD-binding" evidence="4">
    <location>
        <begin position="155"/>
        <end position="186"/>
    </location>
</feature>
<dbReference type="GO" id="GO:0016709">
    <property type="term" value="F:oxidoreductase activity, acting on paired donors, with incorporation or reduction of molecular oxygen, NAD(P)H as one donor, and incorporation of one atom of oxygen"/>
    <property type="evidence" value="ECO:0007669"/>
    <property type="project" value="UniProtKB-ARBA"/>
</dbReference>
<accession>B0CN40</accession>
<dbReference type="AlphaFoldDB" id="B0CN40"/>
<feature type="domain" description="FAD-binding" evidence="4">
    <location>
        <begin position="10"/>
        <end position="84"/>
    </location>
</feature>
<keyword evidence="2" id="KW-0285">Flavoprotein</keyword>
<dbReference type="Pfam" id="PF01494">
    <property type="entry name" value="FAD_binding_3"/>
    <property type="match status" value="2"/>
</dbReference>
<dbReference type="SUPFAM" id="SSF51905">
    <property type="entry name" value="FAD/NAD(P)-binding domain"/>
    <property type="match status" value="1"/>
</dbReference>
<sequence length="376" mass="39752">MTENPRRPPLVVGASAAGLTVAHELARRGLPVRVIEASAGPATTGPAVTLQPRTLEVLDQMAVIDGFLRHGRKGETLADHTTLPTLHPYTLVIDRARAAALLREAVVDLGVSVEGGARDRHPAAPACLITCDGFPQRSDPVGRRLTVVADHDPDTGIRQAYNLAWKLAMVEQGLVGPRLLDTYDEEHPAERGHRPGIRALLNAVPALRRTHPSHRSGLGLTYRNSSLTTRNTLDFLSGYHVGAVGFEPTPVPAPGSRVTEAGPACNLLRSELRDPRWSLLFATDPAGTQGSPDSVAATAAAQYSAYLSVRILGAASLPDPLCRLRAALGTPPGGWLLIRPDGYVAARGSLLTSQALDRALSPLSVAPLRIGANPCG</sequence>
<comment type="cofactor">
    <cofactor evidence="1">
        <name>FAD</name>
        <dbReference type="ChEBI" id="CHEBI:57692"/>
    </cofactor>
</comment>
<proteinExistence type="predicted"/>
<evidence type="ECO:0000313" key="5">
    <source>
        <dbReference type="EMBL" id="ABI22146.1"/>
    </source>
</evidence>
<dbReference type="InterPro" id="IPR050641">
    <property type="entry name" value="RIFMO-like"/>
</dbReference>
<dbReference type="GO" id="GO:0071949">
    <property type="term" value="F:FAD binding"/>
    <property type="evidence" value="ECO:0007669"/>
    <property type="project" value="InterPro"/>
</dbReference>
<gene>
    <name evidence="5" type="primary">sfmO6</name>
</gene>
<evidence type="ECO:0000256" key="1">
    <source>
        <dbReference type="ARBA" id="ARBA00001974"/>
    </source>
</evidence>
<evidence type="ECO:0000259" key="4">
    <source>
        <dbReference type="Pfam" id="PF01494"/>
    </source>
</evidence>
<reference evidence="5" key="1">
    <citation type="journal article" date="2008" name="J. Bacteriol.">
        <title>Characterization of the saframycin A gene cluster from Streptomyces lavendulae NRRL 11002 revealing a nonribosomal peptide synthetase system for assembling the unusual tetrapeptidyl skeleton in an iterative manner.</title>
        <authorList>
            <person name="Li L."/>
            <person name="Deng W."/>
            <person name="Song J."/>
            <person name="Ding W."/>
            <person name="Zhao Q.F."/>
            <person name="Peng C."/>
            <person name="Song W.W."/>
            <person name="Tang G.L."/>
            <person name="Liu W."/>
        </authorList>
    </citation>
    <scope>NUCLEOTIDE SEQUENCE</scope>
    <source>
        <strain evidence="5">NRRL 11002</strain>
    </source>
</reference>
<name>B0CN40_STRLA</name>
<dbReference type="InterPro" id="IPR002938">
    <property type="entry name" value="FAD-bd"/>
</dbReference>
<organism evidence="5">
    <name type="scientific">Streptomyces lavendulae</name>
    <dbReference type="NCBI Taxonomy" id="1914"/>
    <lineage>
        <taxon>Bacteria</taxon>
        <taxon>Bacillati</taxon>
        <taxon>Actinomycetota</taxon>
        <taxon>Actinomycetes</taxon>
        <taxon>Kitasatosporales</taxon>
        <taxon>Streptomycetaceae</taxon>
        <taxon>Streptomyces</taxon>
    </lineage>
</organism>
<dbReference type="PANTHER" id="PTHR43004">
    <property type="entry name" value="TRK SYSTEM POTASSIUM UPTAKE PROTEIN"/>
    <property type="match status" value="1"/>
</dbReference>